<keyword evidence="2" id="KW-1185">Reference proteome</keyword>
<dbReference type="AlphaFoldDB" id="A0AAP0S8K9"/>
<protein>
    <submittedName>
        <fullName evidence="1">Uncharacterized protein</fullName>
    </submittedName>
</protein>
<evidence type="ECO:0000313" key="1">
    <source>
        <dbReference type="EMBL" id="KAK9292467.1"/>
    </source>
</evidence>
<gene>
    <name evidence="1" type="ORF">L1049_020440</name>
</gene>
<accession>A0AAP0S8K9</accession>
<evidence type="ECO:0000313" key="2">
    <source>
        <dbReference type="Proteomes" id="UP001415857"/>
    </source>
</evidence>
<dbReference type="Proteomes" id="UP001415857">
    <property type="component" value="Unassembled WGS sequence"/>
</dbReference>
<reference evidence="1 2" key="1">
    <citation type="journal article" date="2024" name="Plant J.">
        <title>Genome sequences and population genomics reveal climatic adaptation and genomic divergence between two closely related sweetgum species.</title>
        <authorList>
            <person name="Xu W.Q."/>
            <person name="Ren C.Q."/>
            <person name="Zhang X.Y."/>
            <person name="Comes H.P."/>
            <person name="Liu X.H."/>
            <person name="Li Y.G."/>
            <person name="Kettle C.J."/>
            <person name="Jalonen R."/>
            <person name="Gaisberger H."/>
            <person name="Ma Y.Z."/>
            <person name="Qiu Y.X."/>
        </authorList>
    </citation>
    <scope>NUCLEOTIDE SEQUENCE [LARGE SCALE GENOMIC DNA]</scope>
    <source>
        <strain evidence="1">Hangzhou</strain>
    </source>
</reference>
<sequence>MVIAKTILENPVDGRDQYFWQMMTYRWCCCSFDAILEIATEMGGVGGVVPQSLKSASKGGSLVVTERSFKELFGILMLLTMVGVRSGGLMVVEVQVEGIKCRRLKMLWKGVGLVSGPIGVGPVSDPHSSGLGLDNNMAHENLFQDKERDGLVNKEKSRLVNIGPVVGCGLRYLESMKGLKPHFSCVTIEAGEGFRLILCISPKELLAIAEREGLLDRQQVT</sequence>
<comment type="caution">
    <text evidence="1">The sequence shown here is derived from an EMBL/GenBank/DDBJ whole genome shotgun (WGS) entry which is preliminary data.</text>
</comment>
<dbReference type="EMBL" id="JBBPBK010000001">
    <property type="protein sequence ID" value="KAK9292467.1"/>
    <property type="molecule type" value="Genomic_DNA"/>
</dbReference>
<organism evidence="1 2">
    <name type="scientific">Liquidambar formosana</name>
    <name type="common">Formosan gum</name>
    <dbReference type="NCBI Taxonomy" id="63359"/>
    <lineage>
        <taxon>Eukaryota</taxon>
        <taxon>Viridiplantae</taxon>
        <taxon>Streptophyta</taxon>
        <taxon>Embryophyta</taxon>
        <taxon>Tracheophyta</taxon>
        <taxon>Spermatophyta</taxon>
        <taxon>Magnoliopsida</taxon>
        <taxon>eudicotyledons</taxon>
        <taxon>Gunneridae</taxon>
        <taxon>Pentapetalae</taxon>
        <taxon>Saxifragales</taxon>
        <taxon>Altingiaceae</taxon>
        <taxon>Liquidambar</taxon>
    </lineage>
</organism>
<name>A0AAP0S8K9_LIQFO</name>
<proteinExistence type="predicted"/>